<organism evidence="2 3">
    <name type="scientific">Sphingopyxis flava</name>
    <dbReference type="NCBI Taxonomy" id="1507287"/>
    <lineage>
        <taxon>Bacteria</taxon>
        <taxon>Pseudomonadati</taxon>
        <taxon>Pseudomonadota</taxon>
        <taxon>Alphaproteobacteria</taxon>
        <taxon>Sphingomonadales</taxon>
        <taxon>Sphingomonadaceae</taxon>
        <taxon>Sphingopyxis</taxon>
    </lineage>
</organism>
<dbReference type="AlphaFoldDB" id="A0A1T5FDL1"/>
<dbReference type="Proteomes" id="UP000190044">
    <property type="component" value="Unassembled WGS sequence"/>
</dbReference>
<dbReference type="EMBL" id="FUYP01000033">
    <property type="protein sequence ID" value="SKB94269.1"/>
    <property type="molecule type" value="Genomic_DNA"/>
</dbReference>
<name>A0A1T5FDL1_9SPHN</name>
<dbReference type="OrthoDB" id="7498000at2"/>
<sequence length="239" mass="25450">MRTTRLFSFLAFLALLPQPAQAQTIGQAQAFHDRGNDAGALQIAEALCRNADRAGCDLVEKLLLTRGKPSFNIARYVGIATVACQKPSGASMCGDASLVASGLAEGLTSYISWASVAVPGKRGCALGDARSCHAMSQLLTHKASPSRDLAASIPFGRKACEGDMLAGCFNLMIVVQELPDPALGQYADDYLLAFDRACRLGTTKACSEVPRARKMKERATRHGAANAVHMLYVDNGIFR</sequence>
<keyword evidence="3" id="KW-1185">Reference proteome</keyword>
<keyword evidence="1" id="KW-0732">Signal</keyword>
<evidence type="ECO:0008006" key="4">
    <source>
        <dbReference type="Google" id="ProtNLM"/>
    </source>
</evidence>
<feature type="chain" id="PRO_5012368954" description="Beta-lactamase" evidence="1">
    <location>
        <begin position="23"/>
        <end position="239"/>
    </location>
</feature>
<evidence type="ECO:0000313" key="2">
    <source>
        <dbReference type="EMBL" id="SKB94269.1"/>
    </source>
</evidence>
<evidence type="ECO:0000256" key="1">
    <source>
        <dbReference type="SAM" id="SignalP"/>
    </source>
</evidence>
<feature type="signal peptide" evidence="1">
    <location>
        <begin position="1"/>
        <end position="22"/>
    </location>
</feature>
<gene>
    <name evidence="2" type="ORF">SAMN06295937_103313</name>
</gene>
<evidence type="ECO:0000313" key="3">
    <source>
        <dbReference type="Proteomes" id="UP000190044"/>
    </source>
</evidence>
<proteinExistence type="predicted"/>
<reference evidence="3" key="1">
    <citation type="submission" date="2017-02" db="EMBL/GenBank/DDBJ databases">
        <authorList>
            <person name="Varghese N."/>
            <person name="Submissions S."/>
        </authorList>
    </citation>
    <scope>NUCLEOTIDE SEQUENCE [LARGE SCALE GENOMIC DNA]</scope>
    <source>
        <strain evidence="3">R11H</strain>
    </source>
</reference>
<protein>
    <recommendedName>
        <fullName evidence="4">Beta-lactamase</fullName>
    </recommendedName>
</protein>
<dbReference type="RefSeq" id="WP_079639922.1">
    <property type="nucleotide sequence ID" value="NZ_FUYP01000033.1"/>
</dbReference>
<accession>A0A1T5FDL1</accession>